<gene>
    <name evidence="6" type="ORF">PIBRA_LOCUS9974</name>
</gene>
<feature type="chain" id="PRO_5040118495" description="SMB domain-containing protein" evidence="4">
    <location>
        <begin position="21"/>
        <end position="276"/>
    </location>
</feature>
<keyword evidence="3" id="KW-0325">Glycoprotein</keyword>
<dbReference type="InterPro" id="IPR056801">
    <property type="entry name" value="SBSPON_C"/>
</dbReference>
<dbReference type="PANTHER" id="PTHR20920">
    <property type="entry name" value="RPE-SPONDIN"/>
    <property type="match status" value="1"/>
</dbReference>
<dbReference type="FunFam" id="2.20.100.10:FF:000134">
    <property type="entry name" value="Uncharacterized protein"/>
    <property type="match status" value="1"/>
</dbReference>
<dbReference type="InterPro" id="IPR000884">
    <property type="entry name" value="TSP1_rpt"/>
</dbReference>
<proteinExistence type="predicted"/>
<organism evidence="6 7">
    <name type="scientific">Pieris brassicae</name>
    <name type="common">White butterfly</name>
    <name type="synonym">Large white butterfly</name>
    <dbReference type="NCBI Taxonomy" id="7116"/>
    <lineage>
        <taxon>Eukaryota</taxon>
        <taxon>Metazoa</taxon>
        <taxon>Ecdysozoa</taxon>
        <taxon>Arthropoda</taxon>
        <taxon>Hexapoda</taxon>
        <taxon>Insecta</taxon>
        <taxon>Pterygota</taxon>
        <taxon>Neoptera</taxon>
        <taxon>Endopterygota</taxon>
        <taxon>Lepidoptera</taxon>
        <taxon>Glossata</taxon>
        <taxon>Ditrysia</taxon>
        <taxon>Papilionoidea</taxon>
        <taxon>Pieridae</taxon>
        <taxon>Pierinae</taxon>
        <taxon>Pieris</taxon>
    </lineage>
</organism>
<dbReference type="Pfam" id="PF25031">
    <property type="entry name" value="SBSPON_C"/>
    <property type="match status" value="1"/>
</dbReference>
<keyword evidence="1 4" id="KW-0732">Signal</keyword>
<evidence type="ECO:0000256" key="2">
    <source>
        <dbReference type="ARBA" id="ARBA00023157"/>
    </source>
</evidence>
<dbReference type="AlphaFoldDB" id="A0A9P0XGH6"/>
<sequence>MSRYYLWAVCAVILTTRCGANYCRDVNLCCPGRDSSCVVQKTHQNAIIEDLTDKPCYCDHACMKLGDCCPDFRETCGVLDCVVSSWGDWSECDTACGSGSMVRSRTVLQAAAHGGRHCPSLIQRRACQAHHGCTEDSDVPLREETAMILPGVLSMSRHSNDTVDIRKNLRLRNPDDPESNSHREYCLQFEVLKVSKACHTDSDYKALREGNTICVMCEAAALKRDLKWRCSGHGVSGHSTRFYALVAPHCHGKWIRGKDNLDKRSDCCTKPDFIFV</sequence>
<evidence type="ECO:0000256" key="4">
    <source>
        <dbReference type="SAM" id="SignalP"/>
    </source>
</evidence>
<dbReference type="Pfam" id="PF01033">
    <property type="entry name" value="Somatomedin_B"/>
    <property type="match status" value="1"/>
</dbReference>
<feature type="domain" description="SMB" evidence="5">
    <location>
        <begin position="33"/>
        <end position="80"/>
    </location>
</feature>
<name>A0A9P0XGH6_PIEBR</name>
<dbReference type="InterPro" id="IPR039942">
    <property type="entry name" value="SBSPO"/>
</dbReference>
<dbReference type="InterPro" id="IPR044004">
    <property type="entry name" value="TSP1_spondin_dom"/>
</dbReference>
<evidence type="ECO:0000256" key="1">
    <source>
        <dbReference type="ARBA" id="ARBA00022729"/>
    </source>
</evidence>
<evidence type="ECO:0000259" key="5">
    <source>
        <dbReference type="PROSITE" id="PS50958"/>
    </source>
</evidence>
<dbReference type="Pfam" id="PF19028">
    <property type="entry name" value="TSP1_spondin"/>
    <property type="match status" value="1"/>
</dbReference>
<dbReference type="SUPFAM" id="SSF82895">
    <property type="entry name" value="TSP-1 type 1 repeat"/>
    <property type="match status" value="1"/>
</dbReference>
<dbReference type="PROSITE" id="PS50092">
    <property type="entry name" value="TSP1"/>
    <property type="match status" value="1"/>
</dbReference>
<dbReference type="InterPro" id="IPR036024">
    <property type="entry name" value="Somatomedin_B-like_dom_sf"/>
</dbReference>
<feature type="signal peptide" evidence="4">
    <location>
        <begin position="1"/>
        <end position="20"/>
    </location>
</feature>
<dbReference type="InterPro" id="IPR001212">
    <property type="entry name" value="Somatomedin_B_dom"/>
</dbReference>
<accession>A0A9P0XGH6</accession>
<keyword evidence="2" id="KW-1015">Disulfide bond</keyword>
<protein>
    <recommendedName>
        <fullName evidence="5">SMB domain-containing protein</fullName>
    </recommendedName>
</protein>
<evidence type="ECO:0000313" key="6">
    <source>
        <dbReference type="EMBL" id="CAH4033725.1"/>
    </source>
</evidence>
<dbReference type="InterPro" id="IPR036383">
    <property type="entry name" value="TSP1_rpt_sf"/>
</dbReference>
<dbReference type="Proteomes" id="UP001152562">
    <property type="component" value="Unassembled WGS sequence"/>
</dbReference>
<keyword evidence="7" id="KW-1185">Reference proteome</keyword>
<evidence type="ECO:0000256" key="3">
    <source>
        <dbReference type="ARBA" id="ARBA00023180"/>
    </source>
</evidence>
<comment type="caution">
    <text evidence="6">The sequence shown here is derived from an EMBL/GenBank/DDBJ whole genome shotgun (WGS) entry which is preliminary data.</text>
</comment>
<dbReference type="Gene3D" id="2.20.100.10">
    <property type="entry name" value="Thrombospondin type-1 (TSP1) repeat"/>
    <property type="match status" value="1"/>
</dbReference>
<dbReference type="PROSITE" id="PS50958">
    <property type="entry name" value="SMB_2"/>
    <property type="match status" value="1"/>
</dbReference>
<dbReference type="EMBL" id="CALOZG010000035">
    <property type="protein sequence ID" value="CAH4033725.1"/>
    <property type="molecule type" value="Genomic_DNA"/>
</dbReference>
<evidence type="ECO:0000313" key="7">
    <source>
        <dbReference type="Proteomes" id="UP001152562"/>
    </source>
</evidence>
<dbReference type="SMART" id="SM00209">
    <property type="entry name" value="TSP1"/>
    <property type="match status" value="1"/>
</dbReference>
<dbReference type="PROSITE" id="PS00524">
    <property type="entry name" value="SMB_1"/>
    <property type="match status" value="1"/>
</dbReference>
<dbReference type="PANTHER" id="PTHR20920:SF5">
    <property type="entry name" value="SMB DOMAIN-CONTAINING PROTEIN"/>
    <property type="match status" value="1"/>
</dbReference>
<dbReference type="SUPFAM" id="SSF90188">
    <property type="entry name" value="Somatomedin B domain"/>
    <property type="match status" value="1"/>
</dbReference>
<dbReference type="Gene3D" id="4.10.410.20">
    <property type="match status" value="1"/>
</dbReference>
<reference evidence="6" key="1">
    <citation type="submission" date="2022-05" db="EMBL/GenBank/DDBJ databases">
        <authorList>
            <person name="Okamura Y."/>
        </authorList>
    </citation>
    <scope>NUCLEOTIDE SEQUENCE</scope>
</reference>
<dbReference type="OrthoDB" id="98591at2759"/>